<dbReference type="AlphaFoldDB" id="U4LU33"/>
<sequence length="150" mass="17467">MTQNTKKSNFLTAHSRRKSRRIAEHWSNVHSPISKETADNIQAVAPLLKVPVIIMTTSDEEVSAVHLTPRCWSLLEKEIEKKREDKIRKNKELSLDCSKPLESYKKEIEELMRVKEELEVSEEIFRLLGDKLATFRVCETKFDPERKNCG</sequence>
<dbReference type="EMBL" id="HF936048">
    <property type="protein sequence ID" value="CCX33350.1"/>
    <property type="molecule type" value="Genomic_DNA"/>
</dbReference>
<gene>
    <name evidence="1" type="ORF">PCON_01031</name>
</gene>
<evidence type="ECO:0000313" key="1">
    <source>
        <dbReference type="EMBL" id="CCX33350.1"/>
    </source>
</evidence>
<dbReference type="OrthoDB" id="10544052at2759"/>
<protein>
    <submittedName>
        <fullName evidence="1">Uncharacterized protein</fullName>
    </submittedName>
</protein>
<organism evidence="1 2">
    <name type="scientific">Pyronema omphalodes (strain CBS 100304)</name>
    <name type="common">Pyronema confluens</name>
    <dbReference type="NCBI Taxonomy" id="1076935"/>
    <lineage>
        <taxon>Eukaryota</taxon>
        <taxon>Fungi</taxon>
        <taxon>Dikarya</taxon>
        <taxon>Ascomycota</taxon>
        <taxon>Pezizomycotina</taxon>
        <taxon>Pezizomycetes</taxon>
        <taxon>Pezizales</taxon>
        <taxon>Pyronemataceae</taxon>
        <taxon>Pyronema</taxon>
    </lineage>
</organism>
<accession>U4LU33</accession>
<reference evidence="1 2" key="1">
    <citation type="journal article" date="2013" name="PLoS Genet.">
        <title>The genome and development-dependent transcriptomes of Pyronema confluens: a window into fungal evolution.</title>
        <authorList>
            <person name="Traeger S."/>
            <person name="Altegoer F."/>
            <person name="Freitag M."/>
            <person name="Gabaldon T."/>
            <person name="Kempken F."/>
            <person name="Kumar A."/>
            <person name="Marcet-Houben M."/>
            <person name="Poggeler S."/>
            <person name="Stajich J.E."/>
            <person name="Nowrousian M."/>
        </authorList>
    </citation>
    <scope>NUCLEOTIDE SEQUENCE [LARGE SCALE GENOMIC DNA]</scope>
    <source>
        <strain evidence="2">CBS 100304</strain>
        <tissue evidence="1">Vegetative mycelium</tissue>
    </source>
</reference>
<proteinExistence type="predicted"/>
<keyword evidence="2" id="KW-1185">Reference proteome</keyword>
<name>U4LU33_PYROM</name>
<evidence type="ECO:0000313" key="2">
    <source>
        <dbReference type="Proteomes" id="UP000018144"/>
    </source>
</evidence>
<dbReference type="Proteomes" id="UP000018144">
    <property type="component" value="Unassembled WGS sequence"/>
</dbReference>